<dbReference type="AlphaFoldDB" id="A0A1X4XW13"/>
<feature type="domain" description="Restriction endonuclease type II DpnII-like" evidence="2">
    <location>
        <begin position="20"/>
        <end position="302"/>
    </location>
</feature>
<keyword evidence="1 3" id="KW-0378">Hydrolase</keyword>
<organism evidence="3 4">
    <name type="scientific">Desulfurella amilsii</name>
    <dbReference type="NCBI Taxonomy" id="1562698"/>
    <lineage>
        <taxon>Bacteria</taxon>
        <taxon>Pseudomonadati</taxon>
        <taxon>Campylobacterota</taxon>
        <taxon>Desulfurellia</taxon>
        <taxon>Desulfurellales</taxon>
        <taxon>Desulfurellaceae</taxon>
        <taxon>Desulfurella</taxon>
    </lineage>
</organism>
<dbReference type="Proteomes" id="UP000194141">
    <property type="component" value="Unassembled WGS sequence"/>
</dbReference>
<comment type="similarity">
    <text evidence="1">Belongs to the DpnII type II restriction endonuclease family.</text>
</comment>
<gene>
    <name evidence="3" type="ORF">DESAMIL20_1251</name>
</gene>
<evidence type="ECO:0000259" key="2">
    <source>
        <dbReference type="Pfam" id="PF04556"/>
    </source>
</evidence>
<reference evidence="3 4" key="1">
    <citation type="journal article" date="2017" name="Front. Microbiol.">
        <title>Genome Sequence of Desulfurella amilsii Strain TR1 and Comparative Genomics of Desulfurellaceae Family.</title>
        <authorList>
            <person name="Florentino A.P."/>
            <person name="Stams A.J."/>
            <person name="Sanchez-Andrea I."/>
        </authorList>
    </citation>
    <scope>NUCLEOTIDE SEQUENCE [LARGE SCALE GENOMIC DNA]</scope>
    <source>
        <strain evidence="3 4">TR1</strain>
    </source>
</reference>
<keyword evidence="1" id="KW-0680">Restriction system</keyword>
<dbReference type="Pfam" id="PF04556">
    <property type="entry name" value="DpnII"/>
    <property type="match status" value="1"/>
</dbReference>
<dbReference type="GO" id="GO:0009307">
    <property type="term" value="P:DNA restriction-modification system"/>
    <property type="evidence" value="ECO:0007669"/>
    <property type="project" value="UniProtKB-UniRule"/>
</dbReference>
<keyword evidence="1" id="KW-0540">Nuclease</keyword>
<dbReference type="EC" id="3.1.21.4" evidence="1"/>
<sequence length="309" mass="36278">MKFLSFYKDILKCKSDDQVFYYLISTLKPSNTLWSYFVNWEKVLKNTKEIELALNTFNYLIGKDNFDEEFKFLLKENPNIIKVIPALVVRDGSNKKKFKILVDYKNKKLVYEDYDFTKKDIADEDIEKYLTFVKETRIKDLIVSKKIKNLVDYMIGVEAGLDSNGRKNRGGHAMENIVEVFIKDVCKNNNFRYLKEANAEKIKNEFGYDVPVDKSSRRYDFVIDNGEKLFIIETNFYGGGGSKLKSTAGEYRNLFDVLKGDYNFFWITDGMGWKITAKPLRETFDHNDYLFNLAMLEKGILEFILKQIK</sequence>
<dbReference type="GO" id="GO:0009036">
    <property type="term" value="F:type II site-specific deoxyribonuclease activity"/>
    <property type="evidence" value="ECO:0007669"/>
    <property type="project" value="UniProtKB-UniRule"/>
</dbReference>
<dbReference type="InterPro" id="IPR021191">
    <property type="entry name" value="Restrct_endonuc_II_DpnII"/>
</dbReference>
<dbReference type="EMBL" id="MDSU01000018">
    <property type="protein sequence ID" value="OSS41698.1"/>
    <property type="molecule type" value="Genomic_DNA"/>
</dbReference>
<evidence type="ECO:0000313" key="3">
    <source>
        <dbReference type="EMBL" id="OSS41698.1"/>
    </source>
</evidence>
<protein>
    <recommendedName>
        <fullName evidence="1">Type-2 restriction enzyme</fullName>
        <ecNumber evidence="1">3.1.21.4</ecNumber>
    </recommendedName>
</protein>
<dbReference type="RefSeq" id="WP_086033933.1">
    <property type="nucleotide sequence ID" value="NZ_MDSU01000018.1"/>
</dbReference>
<dbReference type="InterPro" id="IPR007637">
    <property type="entry name" value="Restrct_endonuc_II_DpnII-like"/>
</dbReference>
<comment type="function">
    <text evidence="1">A P subtype restriction enzyme that recognizes the double-stranded unmethylated sequence 5'-GATC-3'.</text>
</comment>
<dbReference type="GO" id="GO:0003677">
    <property type="term" value="F:DNA binding"/>
    <property type="evidence" value="ECO:0007669"/>
    <property type="project" value="UniProtKB-UniRule"/>
</dbReference>
<keyword evidence="1" id="KW-0255">Endonuclease</keyword>
<evidence type="ECO:0000313" key="4">
    <source>
        <dbReference type="Proteomes" id="UP000194141"/>
    </source>
</evidence>
<comment type="caution">
    <text evidence="3">The sequence shown here is derived from an EMBL/GenBank/DDBJ whole genome shotgun (WGS) entry which is preliminary data.</text>
</comment>
<dbReference type="OrthoDB" id="9771872at2"/>
<keyword evidence="4" id="KW-1185">Reference proteome</keyword>
<dbReference type="STRING" id="1562698.DESAMIL20_1251"/>
<accession>A0A1X4XW13</accession>
<comment type="catalytic activity">
    <reaction evidence="1">
        <text>Endonucleolytic cleavage of DNA to give specific double-stranded fragments with terminal 5'-phosphates.</text>
        <dbReference type="EC" id="3.1.21.4"/>
    </reaction>
</comment>
<name>A0A1X4XW13_9BACT</name>
<proteinExistence type="inferred from homology"/>
<dbReference type="PIRSF" id="PIRSF016080">
    <property type="entry name" value="Restrict_endonuc_II_DpmII"/>
    <property type="match status" value="1"/>
</dbReference>
<evidence type="ECO:0000256" key="1">
    <source>
        <dbReference type="PIRNR" id="PIRNR016080"/>
    </source>
</evidence>